<dbReference type="Gene3D" id="1.10.630.10">
    <property type="entry name" value="Cytochrome P450"/>
    <property type="match status" value="1"/>
</dbReference>
<keyword evidence="6 12" id="KW-0479">Metal-binding</keyword>
<evidence type="ECO:0000256" key="9">
    <source>
        <dbReference type="ARBA" id="ARBA00023004"/>
    </source>
</evidence>
<dbReference type="InterPro" id="IPR036396">
    <property type="entry name" value="Cyt_P450_sf"/>
</dbReference>
<sequence>MEITHILPAIFALLLLLYALFRIASPRSAAHLTNKTLPPEAAGRLPLIGHLHKLSATEPTHITLAKMADAYGPIFTLRLGMNTALVVSSWEIARECFTTNDRIFASRSKVVASELLGYNYAALGISPYGPYWRKVRKLATLELLTNHRLEQLQHIRICEVQNSIKKLYELCADSRNKGSGGKVRVEMRTWFGDVSLNTIFRMVVGNRFSAVFEGSGAEQYREALRAFFELFGAFVPSDSFSCLSWLDLGGHKKAMNKTAKVLDEMLSKWIKEHREKKKNWGEGGVETEEQDFMDAMLSAVDDDGGLCGFDADTITKATCLSMMLGGYTTMIATTWALSLLLNNQETLKKAQLELDEKVGTSRQVKEADLKNLIYFQAIVKETLRLYPAAPLLIPHESIEDCMVSGYHIPARTRLLVNVQKLQKDPLVWEDPCEFRPERFLTNDTKFDMQGQNMQLMPFGKGRRMCPGMSFALQLVHLTLASLLHEFEIDRLSEELLDMEEGFGFIIFRKTPLEIVLSPVCRIKFINKNIV</sequence>
<evidence type="ECO:0000256" key="1">
    <source>
        <dbReference type="ARBA" id="ARBA00001971"/>
    </source>
</evidence>
<dbReference type="InterPro" id="IPR017972">
    <property type="entry name" value="Cyt_P450_CS"/>
</dbReference>
<accession>A0A6J1IFL2</accession>
<evidence type="ECO:0000256" key="3">
    <source>
        <dbReference type="ARBA" id="ARBA00010617"/>
    </source>
</evidence>
<comment type="cofactor">
    <cofactor evidence="1 12">
        <name>heme</name>
        <dbReference type="ChEBI" id="CHEBI:30413"/>
    </cofactor>
</comment>
<dbReference type="Proteomes" id="UP000504608">
    <property type="component" value="Unplaced"/>
</dbReference>
<evidence type="ECO:0000256" key="2">
    <source>
        <dbReference type="ARBA" id="ARBA00004370"/>
    </source>
</evidence>
<feature type="binding site" description="axial binding residue" evidence="12">
    <location>
        <position position="465"/>
    </location>
    <ligand>
        <name>heme</name>
        <dbReference type="ChEBI" id="CHEBI:30413"/>
    </ligand>
    <ligandPart>
        <name>Fe</name>
        <dbReference type="ChEBI" id="CHEBI:18248"/>
    </ligandPart>
</feature>
<dbReference type="CDD" id="cd20654">
    <property type="entry name" value="CYP82"/>
    <property type="match status" value="1"/>
</dbReference>
<evidence type="ECO:0000256" key="7">
    <source>
        <dbReference type="ARBA" id="ARBA00022989"/>
    </source>
</evidence>
<feature type="signal peptide" evidence="14">
    <location>
        <begin position="1"/>
        <end position="30"/>
    </location>
</feature>
<evidence type="ECO:0000313" key="15">
    <source>
        <dbReference type="Proteomes" id="UP000504608"/>
    </source>
</evidence>
<name>A0A6J1IFL2_CUCMA</name>
<keyword evidence="8 13" id="KW-0560">Oxidoreductase</keyword>
<keyword evidence="14" id="KW-0732">Signal</keyword>
<dbReference type="SUPFAM" id="SSF48264">
    <property type="entry name" value="Cytochrome P450"/>
    <property type="match status" value="1"/>
</dbReference>
<dbReference type="InterPro" id="IPR001128">
    <property type="entry name" value="Cyt_P450"/>
</dbReference>
<keyword evidence="4 12" id="KW-0349">Heme</keyword>
<dbReference type="PROSITE" id="PS00086">
    <property type="entry name" value="CYTOCHROME_P450"/>
    <property type="match status" value="1"/>
</dbReference>
<evidence type="ECO:0000256" key="14">
    <source>
        <dbReference type="SAM" id="SignalP"/>
    </source>
</evidence>
<evidence type="ECO:0000256" key="5">
    <source>
        <dbReference type="ARBA" id="ARBA00022692"/>
    </source>
</evidence>
<dbReference type="InterPro" id="IPR050651">
    <property type="entry name" value="Plant_Cytochrome_P450_Monoox"/>
</dbReference>
<dbReference type="FunFam" id="1.10.630.10:FF:000026">
    <property type="entry name" value="Cytochrome P450 82C4"/>
    <property type="match status" value="1"/>
</dbReference>
<dbReference type="GO" id="GO:0005506">
    <property type="term" value="F:iron ion binding"/>
    <property type="evidence" value="ECO:0007669"/>
    <property type="project" value="InterPro"/>
</dbReference>
<dbReference type="PANTHER" id="PTHR47947:SF26">
    <property type="entry name" value="CYTOCHROME P450"/>
    <property type="match status" value="1"/>
</dbReference>
<evidence type="ECO:0000256" key="4">
    <source>
        <dbReference type="ARBA" id="ARBA00022617"/>
    </source>
</evidence>
<dbReference type="PANTHER" id="PTHR47947">
    <property type="entry name" value="CYTOCHROME P450 82C3-RELATED"/>
    <property type="match status" value="1"/>
</dbReference>
<gene>
    <name evidence="16" type="primary">LOC111476805</name>
</gene>
<dbReference type="GO" id="GO:0020037">
    <property type="term" value="F:heme binding"/>
    <property type="evidence" value="ECO:0007669"/>
    <property type="project" value="InterPro"/>
</dbReference>
<keyword evidence="7" id="KW-1133">Transmembrane helix</keyword>
<keyword evidence="15" id="KW-1185">Reference proteome</keyword>
<evidence type="ECO:0000256" key="12">
    <source>
        <dbReference type="PIRSR" id="PIRSR602401-1"/>
    </source>
</evidence>
<dbReference type="AlphaFoldDB" id="A0A6J1IFL2"/>
<dbReference type="GO" id="GO:0004497">
    <property type="term" value="F:monooxygenase activity"/>
    <property type="evidence" value="ECO:0007669"/>
    <property type="project" value="UniProtKB-KW"/>
</dbReference>
<dbReference type="PRINTS" id="PR00463">
    <property type="entry name" value="EP450I"/>
</dbReference>
<dbReference type="GeneID" id="111476805"/>
<dbReference type="GO" id="GO:0016020">
    <property type="term" value="C:membrane"/>
    <property type="evidence" value="ECO:0007669"/>
    <property type="project" value="UniProtKB-SubCell"/>
</dbReference>
<comment type="subcellular location">
    <subcellularLocation>
        <location evidence="2">Membrane</location>
    </subcellularLocation>
</comment>
<organism evidence="15 16">
    <name type="scientific">Cucurbita maxima</name>
    <name type="common">Pumpkin</name>
    <name type="synonym">Winter squash</name>
    <dbReference type="NCBI Taxonomy" id="3661"/>
    <lineage>
        <taxon>Eukaryota</taxon>
        <taxon>Viridiplantae</taxon>
        <taxon>Streptophyta</taxon>
        <taxon>Embryophyta</taxon>
        <taxon>Tracheophyta</taxon>
        <taxon>Spermatophyta</taxon>
        <taxon>Magnoliopsida</taxon>
        <taxon>eudicotyledons</taxon>
        <taxon>Gunneridae</taxon>
        <taxon>Pentapetalae</taxon>
        <taxon>rosids</taxon>
        <taxon>fabids</taxon>
        <taxon>Cucurbitales</taxon>
        <taxon>Cucurbitaceae</taxon>
        <taxon>Cucurbiteae</taxon>
        <taxon>Cucurbita</taxon>
    </lineage>
</organism>
<keyword evidence="10 13" id="KW-0503">Monooxygenase</keyword>
<dbReference type="RefSeq" id="XP_022976387.1">
    <property type="nucleotide sequence ID" value="XM_023120619.1"/>
</dbReference>
<evidence type="ECO:0000256" key="8">
    <source>
        <dbReference type="ARBA" id="ARBA00023002"/>
    </source>
</evidence>
<comment type="similarity">
    <text evidence="3 13">Belongs to the cytochrome P450 family.</text>
</comment>
<feature type="chain" id="PRO_5027062189" evidence="14">
    <location>
        <begin position="31"/>
        <end position="530"/>
    </location>
</feature>
<evidence type="ECO:0000256" key="13">
    <source>
        <dbReference type="RuleBase" id="RU000461"/>
    </source>
</evidence>
<keyword evidence="11" id="KW-0472">Membrane</keyword>
<keyword evidence="5" id="KW-0812">Transmembrane</keyword>
<evidence type="ECO:0000256" key="6">
    <source>
        <dbReference type="ARBA" id="ARBA00022723"/>
    </source>
</evidence>
<dbReference type="Pfam" id="PF00067">
    <property type="entry name" value="p450"/>
    <property type="match status" value="1"/>
</dbReference>
<reference evidence="16" key="1">
    <citation type="submission" date="2025-08" db="UniProtKB">
        <authorList>
            <consortium name="RefSeq"/>
        </authorList>
    </citation>
    <scope>IDENTIFICATION</scope>
    <source>
        <tissue evidence="16">Young leaves</tissue>
    </source>
</reference>
<proteinExistence type="inferred from homology"/>
<evidence type="ECO:0000256" key="10">
    <source>
        <dbReference type="ARBA" id="ARBA00023033"/>
    </source>
</evidence>
<evidence type="ECO:0000313" key="16">
    <source>
        <dbReference type="RefSeq" id="XP_022976387.1"/>
    </source>
</evidence>
<dbReference type="PRINTS" id="PR00385">
    <property type="entry name" value="P450"/>
</dbReference>
<keyword evidence="9 12" id="KW-0408">Iron</keyword>
<dbReference type="GO" id="GO:0016705">
    <property type="term" value="F:oxidoreductase activity, acting on paired donors, with incorporation or reduction of molecular oxygen"/>
    <property type="evidence" value="ECO:0007669"/>
    <property type="project" value="InterPro"/>
</dbReference>
<evidence type="ECO:0000256" key="11">
    <source>
        <dbReference type="ARBA" id="ARBA00023136"/>
    </source>
</evidence>
<dbReference type="InterPro" id="IPR002401">
    <property type="entry name" value="Cyt_P450_E_grp-I"/>
</dbReference>
<protein>
    <submittedName>
        <fullName evidence="16">Cytochrome P450 CYP82D47-like isoform X2</fullName>
    </submittedName>
</protein>